<dbReference type="InterPro" id="IPR001005">
    <property type="entry name" value="SANT/Myb"/>
</dbReference>
<dbReference type="SUPFAM" id="SSF46689">
    <property type="entry name" value="Homeodomain-like"/>
    <property type="match status" value="1"/>
</dbReference>
<keyword evidence="4" id="KW-0539">Nucleus</keyword>
<accession>A0A2P6RF18</accession>
<protein>
    <submittedName>
        <fullName evidence="7">Putative transcription factor MYB-HB-like family</fullName>
    </submittedName>
</protein>
<dbReference type="SMART" id="SM00717">
    <property type="entry name" value="SANT"/>
    <property type="match status" value="1"/>
</dbReference>
<organism evidence="7 8">
    <name type="scientific">Rosa chinensis</name>
    <name type="common">China rose</name>
    <dbReference type="NCBI Taxonomy" id="74649"/>
    <lineage>
        <taxon>Eukaryota</taxon>
        <taxon>Viridiplantae</taxon>
        <taxon>Streptophyta</taxon>
        <taxon>Embryophyta</taxon>
        <taxon>Tracheophyta</taxon>
        <taxon>Spermatophyta</taxon>
        <taxon>Magnoliopsida</taxon>
        <taxon>eudicotyledons</taxon>
        <taxon>Gunneridae</taxon>
        <taxon>Pentapetalae</taxon>
        <taxon>rosids</taxon>
        <taxon>fabids</taxon>
        <taxon>Rosales</taxon>
        <taxon>Rosaceae</taxon>
        <taxon>Rosoideae</taxon>
        <taxon>Rosoideae incertae sedis</taxon>
        <taxon>Rosa</taxon>
    </lineage>
</organism>
<dbReference type="InterPro" id="IPR015495">
    <property type="entry name" value="Myb_TF_plants"/>
</dbReference>
<dbReference type="Gene3D" id="1.10.10.60">
    <property type="entry name" value="Homeodomain-like"/>
    <property type="match status" value="1"/>
</dbReference>
<dbReference type="AlphaFoldDB" id="A0A2P6RF18"/>
<dbReference type="InterPro" id="IPR009057">
    <property type="entry name" value="Homeodomain-like_sf"/>
</dbReference>
<dbReference type="PROSITE" id="PS51294">
    <property type="entry name" value="HTH_MYB"/>
    <property type="match status" value="1"/>
</dbReference>
<dbReference type="Pfam" id="PF00249">
    <property type="entry name" value="Myb_DNA-binding"/>
    <property type="match status" value="1"/>
</dbReference>
<dbReference type="PROSITE" id="PS50090">
    <property type="entry name" value="MYB_LIKE"/>
    <property type="match status" value="1"/>
</dbReference>
<gene>
    <name evidence="7" type="ORF">RchiOBHm_Chr3g0485431</name>
</gene>
<keyword evidence="3" id="KW-0238">DNA-binding</keyword>
<dbReference type="Gramene" id="PRQ45005">
    <property type="protein sequence ID" value="PRQ45005"/>
    <property type="gene ID" value="RchiOBHm_Chr3g0485431"/>
</dbReference>
<evidence type="ECO:0000313" key="7">
    <source>
        <dbReference type="EMBL" id="PRQ45005.1"/>
    </source>
</evidence>
<dbReference type="CDD" id="cd00167">
    <property type="entry name" value="SANT"/>
    <property type="match status" value="1"/>
</dbReference>
<dbReference type="PANTHER" id="PTHR10641">
    <property type="entry name" value="MYB FAMILY TRANSCRIPTION FACTOR"/>
    <property type="match status" value="1"/>
</dbReference>
<keyword evidence="2" id="KW-0677">Repeat</keyword>
<dbReference type="PANTHER" id="PTHR10641:SF1347">
    <property type="entry name" value="MYB TRANSCRIPTION FACTOR MIXTA-LIKE PROTEIN"/>
    <property type="match status" value="1"/>
</dbReference>
<reference evidence="7 8" key="1">
    <citation type="journal article" date="2018" name="Nat. Genet.">
        <title>The Rosa genome provides new insights in the design of modern roses.</title>
        <authorList>
            <person name="Bendahmane M."/>
        </authorList>
    </citation>
    <scope>NUCLEOTIDE SEQUENCE [LARGE SCALE GENOMIC DNA]</scope>
    <source>
        <strain evidence="8">cv. Old Blush</strain>
    </source>
</reference>
<dbReference type="FunFam" id="1.10.10.60:FF:000001">
    <property type="entry name" value="MYB-related transcription factor"/>
    <property type="match status" value="1"/>
</dbReference>
<feature type="domain" description="HTH myb-type" evidence="6">
    <location>
        <begin position="10"/>
        <end position="66"/>
    </location>
</feature>
<dbReference type="OMA" id="PCCKEAG"/>
<dbReference type="GO" id="GO:0005634">
    <property type="term" value="C:nucleus"/>
    <property type="evidence" value="ECO:0007669"/>
    <property type="project" value="UniProtKB-SubCell"/>
</dbReference>
<dbReference type="GO" id="GO:0003677">
    <property type="term" value="F:DNA binding"/>
    <property type="evidence" value="ECO:0007669"/>
    <property type="project" value="UniProtKB-KW"/>
</dbReference>
<evidence type="ECO:0000313" key="8">
    <source>
        <dbReference type="Proteomes" id="UP000238479"/>
    </source>
</evidence>
<proteinExistence type="predicted"/>
<feature type="domain" description="Myb-like" evidence="5">
    <location>
        <begin position="10"/>
        <end position="62"/>
    </location>
</feature>
<comment type="subcellular location">
    <subcellularLocation>
        <location evidence="1">Nucleus</location>
    </subcellularLocation>
</comment>
<evidence type="ECO:0000256" key="2">
    <source>
        <dbReference type="ARBA" id="ARBA00022737"/>
    </source>
</evidence>
<dbReference type="EMBL" id="PDCK01000041">
    <property type="protein sequence ID" value="PRQ45005.1"/>
    <property type="molecule type" value="Genomic_DNA"/>
</dbReference>
<sequence length="98" mass="11244">MGRQSNAVASPGIRRGPWTPQEDKKLFAFVQQHVHGSWRSLPQKAGLQRCGKSCRLRWRNYLNPDIKRGNFSLQEDQTIILLHALLGNRQLIAKLNLN</sequence>
<evidence type="ECO:0000259" key="6">
    <source>
        <dbReference type="PROSITE" id="PS51294"/>
    </source>
</evidence>
<dbReference type="InterPro" id="IPR017930">
    <property type="entry name" value="Myb_dom"/>
</dbReference>
<evidence type="ECO:0000259" key="5">
    <source>
        <dbReference type="PROSITE" id="PS50090"/>
    </source>
</evidence>
<evidence type="ECO:0000256" key="3">
    <source>
        <dbReference type="ARBA" id="ARBA00023125"/>
    </source>
</evidence>
<evidence type="ECO:0000256" key="1">
    <source>
        <dbReference type="ARBA" id="ARBA00004123"/>
    </source>
</evidence>
<dbReference type="STRING" id="74649.A0A2P6RF18"/>
<evidence type="ECO:0000256" key="4">
    <source>
        <dbReference type="ARBA" id="ARBA00023242"/>
    </source>
</evidence>
<dbReference type="Proteomes" id="UP000238479">
    <property type="component" value="Chromosome 3"/>
</dbReference>
<comment type="caution">
    <text evidence="7">The sequence shown here is derived from an EMBL/GenBank/DDBJ whole genome shotgun (WGS) entry which is preliminary data.</text>
</comment>
<keyword evidence="8" id="KW-1185">Reference proteome</keyword>
<name>A0A2P6RF18_ROSCH</name>